<evidence type="ECO:0000313" key="2">
    <source>
        <dbReference type="Proteomes" id="UP000220828"/>
    </source>
</evidence>
<name>A0A2H3KR84_9FLAO</name>
<dbReference type="AlphaFoldDB" id="A0A2H3KR84"/>
<evidence type="ECO:0000313" key="1">
    <source>
        <dbReference type="EMBL" id="PDS27146.1"/>
    </source>
</evidence>
<dbReference type="EMBL" id="PCMW01000004">
    <property type="protein sequence ID" value="PDS27146.1"/>
    <property type="molecule type" value="Genomic_DNA"/>
</dbReference>
<dbReference type="Proteomes" id="UP000220828">
    <property type="component" value="Unassembled WGS sequence"/>
</dbReference>
<comment type="caution">
    <text evidence="1">The sequence shown here is derived from an EMBL/GenBank/DDBJ whole genome shotgun (WGS) entry which is preliminary data.</text>
</comment>
<reference evidence="1 2" key="1">
    <citation type="submission" date="2017-09" db="EMBL/GenBank/DDBJ databases">
        <title>Whole genomes of Flavobacteriaceae.</title>
        <authorList>
            <person name="Stine C."/>
            <person name="Li C."/>
            <person name="Tadesse D."/>
        </authorList>
    </citation>
    <scope>NUCLEOTIDE SEQUENCE [LARGE SCALE GENOMIC DNA]</scope>
    <source>
        <strain evidence="1 2">ATCC 35036</strain>
    </source>
</reference>
<proteinExistence type="predicted"/>
<dbReference type="OrthoDB" id="995060at2"/>
<organism evidence="1 2">
    <name type="scientific">Flavobacterium branchiophilum</name>
    <dbReference type="NCBI Taxonomy" id="55197"/>
    <lineage>
        <taxon>Bacteria</taxon>
        <taxon>Pseudomonadati</taxon>
        <taxon>Bacteroidota</taxon>
        <taxon>Flavobacteriia</taxon>
        <taxon>Flavobacteriales</taxon>
        <taxon>Flavobacteriaceae</taxon>
        <taxon>Flavobacterium</taxon>
    </lineage>
</organism>
<gene>
    <name evidence="1" type="ORF">B0A77_00350</name>
</gene>
<sequence length="319" mass="38098">MEENALIKDSEKRINKLKVLHHFFDHQLVVAISVRTRVIHDIFASNTALDSNKLELFHLQYTDSLLDVLKKLKKKNEQKYLIFNNEITINQELIDEFQKEIEKDVFYDRVKTHNLIMQAFMQSLYQDLAYENTVSVLTNLKEKNDLSDELGLEFYRKISEENFQKLVSYPRNASYQFLDFEIEKKLIGKLNTQHFMFKLSCGFQFNGVFIEVYEFIHSNDYFVYIKDKKQYFFINKKDFNGLDFSRNKSNKKEIIVQLKQKNEQIQIKAKQQLHLVPNEVENVLKEYLDKITSVEFLDDLQNIDEETNILKTMLNLNIK</sequence>
<dbReference type="RefSeq" id="WP_097553144.1">
    <property type="nucleotide sequence ID" value="NZ_PCMW01000004.1"/>
</dbReference>
<protein>
    <submittedName>
        <fullName evidence="1">Uncharacterized protein</fullName>
    </submittedName>
</protein>
<accession>A0A2H3KR84</accession>